<proteinExistence type="predicted"/>
<reference evidence="1 2" key="1">
    <citation type="submission" date="2019-03" db="EMBL/GenBank/DDBJ databases">
        <title>Genomic Encyclopedia of Type Strains, Phase IV (KMG-IV): sequencing the most valuable type-strain genomes for metagenomic binning, comparative biology and taxonomic classification.</title>
        <authorList>
            <person name="Goeker M."/>
        </authorList>
    </citation>
    <scope>NUCLEOTIDE SEQUENCE [LARGE SCALE GENOMIC DNA]</scope>
    <source>
        <strain evidence="1 2">DSM 25287</strain>
    </source>
</reference>
<evidence type="ECO:0008006" key="3">
    <source>
        <dbReference type="Google" id="ProtNLM"/>
    </source>
</evidence>
<organism evidence="1 2">
    <name type="scientific">Plasticicumulans lactativorans</name>
    <dbReference type="NCBI Taxonomy" id="1133106"/>
    <lineage>
        <taxon>Bacteria</taxon>
        <taxon>Pseudomonadati</taxon>
        <taxon>Pseudomonadota</taxon>
        <taxon>Gammaproteobacteria</taxon>
        <taxon>Candidatus Competibacteraceae</taxon>
        <taxon>Plasticicumulans</taxon>
    </lineage>
</organism>
<dbReference type="AlphaFoldDB" id="A0A4R2L2M4"/>
<dbReference type="EMBL" id="SLWY01000009">
    <property type="protein sequence ID" value="TCO81344.1"/>
    <property type="molecule type" value="Genomic_DNA"/>
</dbReference>
<evidence type="ECO:0000313" key="1">
    <source>
        <dbReference type="EMBL" id="TCO81344.1"/>
    </source>
</evidence>
<evidence type="ECO:0000313" key="2">
    <source>
        <dbReference type="Proteomes" id="UP000295765"/>
    </source>
</evidence>
<keyword evidence="2" id="KW-1185">Reference proteome</keyword>
<sequence length="92" mass="10597">MASDNYNDIDPQETAEWLAALDAVVQTGGSERAHFLIEQLIEKARLKGVTLPYSATTPYVRTRCRWRSRRAFRVTRRWSTASARTRAGTPWR</sequence>
<feature type="non-terminal residue" evidence="1">
    <location>
        <position position="92"/>
    </location>
</feature>
<accession>A0A4R2L2M4</accession>
<gene>
    <name evidence="1" type="ORF">EV699_109186</name>
</gene>
<name>A0A4R2L2M4_9GAMM</name>
<protein>
    <recommendedName>
        <fullName evidence="3">Pyruvate dehydrogenase E1 component</fullName>
    </recommendedName>
</protein>
<dbReference type="Proteomes" id="UP000295765">
    <property type="component" value="Unassembled WGS sequence"/>
</dbReference>
<dbReference type="OrthoDB" id="9759664at2"/>
<comment type="caution">
    <text evidence="1">The sequence shown here is derived from an EMBL/GenBank/DDBJ whole genome shotgun (WGS) entry which is preliminary data.</text>
</comment>